<proteinExistence type="predicted"/>
<feature type="compositionally biased region" description="Basic and acidic residues" evidence="1">
    <location>
        <begin position="991"/>
        <end position="1007"/>
    </location>
</feature>
<feature type="region of interest" description="Disordered" evidence="1">
    <location>
        <begin position="751"/>
        <end position="1243"/>
    </location>
</feature>
<dbReference type="Proteomes" id="UP000324022">
    <property type="component" value="Unassembled WGS sequence"/>
</dbReference>
<dbReference type="EMBL" id="OOIN01000002">
    <property type="protein sequence ID" value="SPO21436.1"/>
    <property type="molecule type" value="Genomic_DNA"/>
</dbReference>
<feature type="compositionally biased region" description="Low complexity" evidence="1">
    <location>
        <begin position="597"/>
        <end position="613"/>
    </location>
</feature>
<accession>A0A5C3DW80</accession>
<feature type="region of interest" description="Disordered" evidence="1">
    <location>
        <begin position="27"/>
        <end position="203"/>
    </location>
</feature>
<feature type="compositionally biased region" description="Low complexity" evidence="1">
    <location>
        <begin position="259"/>
        <end position="270"/>
    </location>
</feature>
<feature type="compositionally biased region" description="Low complexity" evidence="1">
    <location>
        <begin position="475"/>
        <end position="494"/>
    </location>
</feature>
<feature type="compositionally biased region" description="Polar residues" evidence="1">
    <location>
        <begin position="1173"/>
        <end position="1184"/>
    </location>
</feature>
<feature type="region of interest" description="Disordered" evidence="1">
    <location>
        <begin position="630"/>
        <end position="664"/>
    </location>
</feature>
<feature type="compositionally biased region" description="Acidic residues" evidence="1">
    <location>
        <begin position="574"/>
        <end position="583"/>
    </location>
</feature>
<feature type="compositionally biased region" description="Polar residues" evidence="1">
    <location>
        <begin position="97"/>
        <end position="120"/>
    </location>
</feature>
<feature type="compositionally biased region" description="Acidic residues" evidence="1">
    <location>
        <begin position="1040"/>
        <end position="1054"/>
    </location>
</feature>
<feature type="compositionally biased region" description="Low complexity" evidence="1">
    <location>
        <begin position="153"/>
        <end position="163"/>
    </location>
</feature>
<feature type="compositionally biased region" description="Polar residues" evidence="1">
    <location>
        <begin position="771"/>
        <end position="784"/>
    </location>
</feature>
<feature type="compositionally biased region" description="Low complexity" evidence="1">
    <location>
        <begin position="951"/>
        <end position="977"/>
    </location>
</feature>
<name>A0A5C3DW80_9BASI</name>
<feature type="compositionally biased region" description="Basic and acidic residues" evidence="1">
    <location>
        <begin position="166"/>
        <end position="180"/>
    </location>
</feature>
<feature type="compositionally biased region" description="Low complexity" evidence="1">
    <location>
        <begin position="185"/>
        <end position="203"/>
    </location>
</feature>
<gene>
    <name evidence="2" type="ORF">UTRI_00913</name>
</gene>
<feature type="compositionally biased region" description="Polar residues" evidence="1">
    <location>
        <begin position="1118"/>
        <end position="1132"/>
    </location>
</feature>
<protein>
    <submittedName>
        <fullName evidence="2">Uncharacterized protein</fullName>
    </submittedName>
</protein>
<feature type="compositionally biased region" description="Basic residues" evidence="1">
    <location>
        <begin position="1008"/>
        <end position="1018"/>
    </location>
</feature>
<organism evidence="2 3">
    <name type="scientific">Ustilago trichophora</name>
    <dbReference type="NCBI Taxonomy" id="86804"/>
    <lineage>
        <taxon>Eukaryota</taxon>
        <taxon>Fungi</taxon>
        <taxon>Dikarya</taxon>
        <taxon>Basidiomycota</taxon>
        <taxon>Ustilaginomycotina</taxon>
        <taxon>Ustilaginomycetes</taxon>
        <taxon>Ustilaginales</taxon>
        <taxon>Ustilaginaceae</taxon>
        <taxon>Ustilago</taxon>
    </lineage>
</organism>
<keyword evidence="3" id="KW-1185">Reference proteome</keyword>
<feature type="compositionally biased region" description="Polar residues" evidence="1">
    <location>
        <begin position="460"/>
        <end position="474"/>
    </location>
</feature>
<feature type="compositionally biased region" description="Basic and acidic residues" evidence="1">
    <location>
        <begin position="845"/>
        <end position="875"/>
    </location>
</feature>
<feature type="compositionally biased region" description="Acidic residues" evidence="1">
    <location>
        <begin position="1211"/>
        <end position="1220"/>
    </location>
</feature>
<feature type="compositionally biased region" description="Low complexity" evidence="1">
    <location>
        <begin position="912"/>
        <end position="921"/>
    </location>
</feature>
<feature type="compositionally biased region" description="Acidic residues" evidence="1">
    <location>
        <begin position="275"/>
        <end position="285"/>
    </location>
</feature>
<feature type="compositionally biased region" description="Polar residues" evidence="1">
    <location>
        <begin position="27"/>
        <end position="37"/>
    </location>
</feature>
<feature type="compositionally biased region" description="Polar residues" evidence="1">
    <location>
        <begin position="296"/>
        <end position="316"/>
    </location>
</feature>
<feature type="compositionally biased region" description="Basic and acidic residues" evidence="1">
    <location>
        <begin position="937"/>
        <end position="947"/>
    </location>
</feature>
<feature type="compositionally biased region" description="Polar residues" evidence="1">
    <location>
        <begin position="828"/>
        <end position="839"/>
    </location>
</feature>
<evidence type="ECO:0000256" key="1">
    <source>
        <dbReference type="SAM" id="MobiDB-lite"/>
    </source>
</evidence>
<reference evidence="2 3" key="1">
    <citation type="submission" date="2018-03" db="EMBL/GenBank/DDBJ databases">
        <authorList>
            <person name="Guldener U."/>
        </authorList>
    </citation>
    <scope>NUCLEOTIDE SEQUENCE [LARGE SCALE GENOMIC DNA]</scope>
    <source>
        <strain evidence="2 3">NBRC100155</strain>
    </source>
</reference>
<feature type="region of interest" description="Disordered" evidence="1">
    <location>
        <begin position="699"/>
        <end position="719"/>
    </location>
</feature>
<feature type="compositionally biased region" description="Low complexity" evidence="1">
    <location>
        <begin position="420"/>
        <end position="430"/>
    </location>
</feature>
<feature type="compositionally biased region" description="Pro residues" evidence="1">
    <location>
        <begin position="756"/>
        <end position="766"/>
    </location>
</feature>
<feature type="region of interest" description="Disordered" evidence="1">
    <location>
        <begin position="552"/>
        <end position="616"/>
    </location>
</feature>
<feature type="compositionally biased region" description="Basic residues" evidence="1">
    <location>
        <begin position="554"/>
        <end position="565"/>
    </location>
</feature>
<feature type="compositionally biased region" description="Acidic residues" evidence="1">
    <location>
        <begin position="1147"/>
        <end position="1157"/>
    </location>
</feature>
<feature type="region of interest" description="Disordered" evidence="1">
    <location>
        <begin position="1"/>
        <end position="20"/>
    </location>
</feature>
<feature type="compositionally biased region" description="Low complexity" evidence="1">
    <location>
        <begin position="1"/>
        <end position="17"/>
    </location>
</feature>
<dbReference type="OrthoDB" id="3360637at2759"/>
<evidence type="ECO:0000313" key="3">
    <source>
        <dbReference type="Proteomes" id="UP000324022"/>
    </source>
</evidence>
<sequence>MSSGCSTPHSEASSSSSGTVIEACTTPVSLPSATTHDQAGASLPSSPSFSPPHSPESKKYVSSSYAAKGKRRASDDNVPTSPFNQHIDLAGAMDRLSVQSASSPASTQPTFADSSANPTHISLKGLPSDRFQPHPESITLSIPPSPPSHEIRSSSALPTSFSSPRPTERDRRSRKARDVTSRSVAPSPLHSSLTPSPTTGSASQFVSLLGQPVAVSASLSAPNKTSAAATSAVLPSLYKASRGRSANVSPSRRWDRRGASATVLSGASASGSGGEGDDVSEDDLNNDLASRRASRTKTLPSSMHNSGMSAQLSSRRLSVPKEQALFPSDEDDSPPLSPSEHLGAHAGKIAQHRRRSRRWSSIERERSRGMRILLQGRPAGLDASSPVEETGSKPTSVGRGRSANRSTRLADEDASDFEQSSSPSSCTSSCDLNYVPRATDTPAIPIRERRSRSNGRNSGVPDSSVSVASSQGHVPSSTDGSDDPSPAASTPSTSLVQRSPPGFTALKPIVAIPVTSESDPLLGHAAASVEDMIQVDKVEFFPEEAITAQLSLAKGKRRTSPKQSKKSSWIIGDFESEPESDDEQPSRSSLEGAVNRSHATAISASPPSPTASSYQARLASLQSQLRIWSRTQDTSAAPRVRQISSGSEDQNEPEVDAKDADTNSPGLLSASWRNLARLPNLILLPGLAARQARESLASSSKAQAEGVDGHNADRGSSATTENDFAQIYRLASSTQSPSDEKILQAQRNVALKTGRPPSPSPSPSPPASLLGSRQSSNDSISTSDKGQHPHNVMGAPRRGRGVASPLEADRDPSAYVSGLGQPIDPDTELSSVVQLQTFRSRSRSRPADVRHRGTASDDPRRDASRHSVQRGRSDEVGASLSLKKLGQPIELEPTDDEKAQSSCARNSRRATRSLASRSAPSEPLTVQIPKPSVATESRSRLDRHDPFSDGPAPTDTASAPTSPTFGKSTSSSAASSADETDSSVPSPPRQGESEGREKSSVDADGFRVVRRRHRRRSSGPRSLRPKVDALVPQGYSAFAIDEEDENAEGSDSEGDVTPSPSQARRNRGRRGRDSSPRRSTRQCAVGLFGGGVSAVPITSSLQSISRTRRSSRREGSHVSVSTPIRSVRSSPDLTYAAAAAAAREGEAESQDQSEDDPSPPRGSRGRRGAVKVVNSSVGQRSSKAQPLLLGGLEGLRRGPSYPPRAGQILDDASDGGEDDSASSPQSGPMGGRGRSASSPTCGNAGAPQAFRFRLLSNSSHLLMLSLELDMIKKQKISAPLKPRWGKHRANDFNPLPSTVSYSATDASSKYLRSPFSGSGNTDAEDGCEDGDCTPCVAAIPLKAESVARAGGIKPISASGLRDPSSRLRYSWSLADIASALDAATATATVTANTQT</sequence>
<feature type="region of interest" description="Disordered" evidence="1">
    <location>
        <begin position="241"/>
        <end position="501"/>
    </location>
</feature>
<evidence type="ECO:0000313" key="2">
    <source>
        <dbReference type="EMBL" id="SPO21436.1"/>
    </source>
</evidence>